<feature type="transmembrane region" description="Helical" evidence="16">
    <location>
        <begin position="50"/>
        <end position="68"/>
    </location>
</feature>
<proteinExistence type="inferred from homology"/>
<dbReference type="InterPro" id="IPR036259">
    <property type="entry name" value="MFS_trans_sf"/>
</dbReference>
<dbReference type="PROSITE" id="PS50850">
    <property type="entry name" value="MFS"/>
    <property type="match status" value="1"/>
</dbReference>
<feature type="transmembrane region" description="Helical" evidence="16">
    <location>
        <begin position="176"/>
        <end position="194"/>
    </location>
</feature>
<dbReference type="EMBL" id="CAJNNW010035970">
    <property type="protein sequence ID" value="CAE8731167.1"/>
    <property type="molecule type" value="Genomic_DNA"/>
</dbReference>
<feature type="transmembrane region" description="Helical" evidence="16">
    <location>
        <begin position="134"/>
        <end position="156"/>
    </location>
</feature>
<comment type="catalytic activity">
    <reaction evidence="12">
        <text>D-glucosamine(out) = D-glucosamine(in)</text>
        <dbReference type="Rhea" id="RHEA:78423"/>
        <dbReference type="ChEBI" id="CHEBI:58723"/>
    </reaction>
    <physiologicalReaction direction="left-to-right" evidence="12">
        <dbReference type="Rhea" id="RHEA:78424"/>
    </physiologicalReaction>
</comment>
<evidence type="ECO:0000256" key="4">
    <source>
        <dbReference type="ARBA" id="ARBA00022448"/>
    </source>
</evidence>
<evidence type="ECO:0000256" key="2">
    <source>
        <dbReference type="ARBA" id="ARBA00010992"/>
    </source>
</evidence>
<feature type="transmembrane region" description="Helical" evidence="16">
    <location>
        <begin position="415"/>
        <end position="438"/>
    </location>
</feature>
<dbReference type="Pfam" id="PF00083">
    <property type="entry name" value="Sugar_tr"/>
    <property type="match status" value="2"/>
</dbReference>
<dbReference type="OrthoDB" id="436247at2759"/>
<dbReference type="SUPFAM" id="SSF103473">
    <property type="entry name" value="MFS general substrate transporter"/>
    <property type="match status" value="1"/>
</dbReference>
<evidence type="ECO:0000256" key="13">
    <source>
        <dbReference type="ARBA" id="ARBA00044710"/>
    </source>
</evidence>
<comment type="similarity">
    <text evidence="2">Belongs to the major facilitator superfamily. Sugar transporter (TC 2.A.1.1) family.</text>
</comment>
<dbReference type="InterPro" id="IPR005829">
    <property type="entry name" value="Sugar_transporter_CS"/>
</dbReference>
<dbReference type="PANTHER" id="PTHR48020:SF12">
    <property type="entry name" value="PROTON MYO-INOSITOL COTRANSPORTER"/>
    <property type="match status" value="1"/>
</dbReference>
<keyword evidence="5 16" id="KW-0812">Transmembrane</keyword>
<evidence type="ECO:0000256" key="7">
    <source>
        <dbReference type="ARBA" id="ARBA00023136"/>
    </source>
</evidence>
<evidence type="ECO:0000256" key="8">
    <source>
        <dbReference type="ARBA" id="ARBA00044637"/>
    </source>
</evidence>
<dbReference type="EMBL" id="CAJNNW010036867">
    <property type="protein sequence ID" value="CAE8738010.1"/>
    <property type="molecule type" value="Genomic_DNA"/>
</dbReference>
<feature type="transmembrane region" description="Helical" evidence="16">
    <location>
        <begin position="450"/>
        <end position="471"/>
    </location>
</feature>
<keyword evidence="4" id="KW-0813">Transport</keyword>
<dbReference type="InterPro" id="IPR020846">
    <property type="entry name" value="MFS_dom"/>
</dbReference>
<dbReference type="Proteomes" id="UP000626109">
    <property type="component" value="Unassembled WGS sequence"/>
</dbReference>
<evidence type="ECO:0000313" key="19">
    <source>
        <dbReference type="EMBL" id="CAE8731167.1"/>
    </source>
</evidence>
<evidence type="ECO:0000256" key="12">
    <source>
        <dbReference type="ARBA" id="ARBA00044668"/>
    </source>
</evidence>
<dbReference type="InterPro" id="IPR003663">
    <property type="entry name" value="Sugar/inositol_transpt"/>
</dbReference>
<comment type="catalytic activity">
    <reaction evidence="10">
        <text>D-xylose(out) = D-xylose(in)</text>
        <dbReference type="Rhea" id="RHEA:78427"/>
        <dbReference type="ChEBI" id="CHEBI:53455"/>
    </reaction>
    <physiologicalReaction direction="left-to-right" evidence="10">
        <dbReference type="Rhea" id="RHEA:78428"/>
    </physiologicalReaction>
</comment>
<feature type="compositionally biased region" description="Polar residues" evidence="15">
    <location>
        <begin position="521"/>
        <end position="538"/>
    </location>
</feature>
<keyword evidence="7 16" id="KW-0472">Membrane</keyword>
<evidence type="ECO:0000256" key="6">
    <source>
        <dbReference type="ARBA" id="ARBA00022989"/>
    </source>
</evidence>
<comment type="subunit">
    <text evidence="3">Homodimer.</text>
</comment>
<dbReference type="AlphaFoldDB" id="A0A813HE85"/>
<comment type="catalytic activity">
    <reaction evidence="11">
        <text>D-mannose(out) = D-mannose(in)</text>
        <dbReference type="Rhea" id="RHEA:78391"/>
        <dbReference type="ChEBI" id="CHEBI:4208"/>
    </reaction>
    <physiologicalReaction direction="left-to-right" evidence="11">
        <dbReference type="Rhea" id="RHEA:78392"/>
    </physiologicalReaction>
</comment>
<dbReference type="PRINTS" id="PR00171">
    <property type="entry name" value="SUGRTRNSPORT"/>
</dbReference>
<keyword evidence="6 16" id="KW-1133">Transmembrane helix</keyword>
<evidence type="ECO:0000256" key="14">
    <source>
        <dbReference type="ARBA" id="ARBA00044780"/>
    </source>
</evidence>
<reference evidence="18" key="1">
    <citation type="submission" date="2021-02" db="EMBL/GenBank/DDBJ databases">
        <authorList>
            <person name="Dougan E. K."/>
            <person name="Rhodes N."/>
            <person name="Thang M."/>
            <person name="Chan C."/>
        </authorList>
    </citation>
    <scope>NUCLEOTIDE SEQUENCE</scope>
</reference>
<gene>
    <name evidence="18" type="ORF">PGLA1383_LOCUS51410</name>
    <name evidence="19" type="ORF">PGLA2088_LOCUS45931</name>
    <name evidence="20" type="ORF">PGLA2088_LOCUS49008</name>
</gene>
<evidence type="ECO:0000313" key="21">
    <source>
        <dbReference type="Proteomes" id="UP000654075"/>
    </source>
</evidence>
<evidence type="ECO:0000256" key="10">
    <source>
        <dbReference type="ARBA" id="ARBA00044656"/>
    </source>
</evidence>
<feature type="transmembrane region" description="Helical" evidence="16">
    <location>
        <begin position="75"/>
        <end position="95"/>
    </location>
</feature>
<feature type="transmembrane region" description="Helical" evidence="16">
    <location>
        <begin position="381"/>
        <end position="403"/>
    </location>
</feature>
<dbReference type="Proteomes" id="UP000654075">
    <property type="component" value="Unassembled WGS sequence"/>
</dbReference>
<sequence>MPSRGKLARLALLAVSSGLLFGVDLGSIGAAIHPMAEEIAMSTLQTESVVSGAKGGAVGGCLLGGALMSSRGRRFTVAVSVIPFVIGPIFLIFATSFAELLLGRLLMGFGIGLASVAAPNYLSEVVPPALRGIFEAMYELGIALGMLGAASINLGIEHFDQHGGDCPLGNCWRYQAGMVPLGAAFPLLLAVLLVPESPRWLMSMADSDDAGLLAALEAIQELGRDGATVRLVAARGGTGPPTTTRTTDDLVSLWDERHEAAGSPLWSARTAETVGFERSRETRIKTRHVLLQTFRDIGAILSGAAHVPEGAHSGLLLAIAAAILNQACASTSLLVYTQHVLQEAGVSNRETQNSLSLAVVAAKALGVILGLMLVNRVGRRMLLGWGGALSALLILVLAVGAAYKNVAVLLTGMSGFVLVFYTTWGIGYWIVVVELTAAGGPRFSGASQSFATATLFATGWLTSLTFIHVISLGPYGLLIYAGVAVLMALFAAFLLPETSGRSLEECGELLQSTAAPLLGESSDSQEVSHSPSERSSLN</sequence>
<evidence type="ECO:0000259" key="17">
    <source>
        <dbReference type="PROSITE" id="PS50850"/>
    </source>
</evidence>
<comment type="subcellular location">
    <subcellularLocation>
        <location evidence="1">Membrane</location>
        <topology evidence="1">Multi-pass membrane protein</topology>
    </subcellularLocation>
</comment>
<comment type="caution">
    <text evidence="18">The sequence shown here is derived from an EMBL/GenBank/DDBJ whole genome shotgun (WGS) entry which is preliminary data.</text>
</comment>
<dbReference type="Gene3D" id="1.20.1250.20">
    <property type="entry name" value="MFS general substrate transporter like domains"/>
    <property type="match status" value="2"/>
</dbReference>
<dbReference type="InterPro" id="IPR005828">
    <property type="entry name" value="MFS_sugar_transport-like"/>
</dbReference>
<evidence type="ECO:0000256" key="11">
    <source>
        <dbReference type="ARBA" id="ARBA00044662"/>
    </source>
</evidence>
<evidence type="ECO:0000256" key="16">
    <source>
        <dbReference type="SAM" id="Phobius"/>
    </source>
</evidence>
<name>A0A813HE85_POLGL</name>
<comment type="catalytic activity">
    <reaction evidence="8">
        <text>D-galactose(in) = D-galactose(out)</text>
        <dbReference type="Rhea" id="RHEA:34915"/>
        <dbReference type="ChEBI" id="CHEBI:4139"/>
    </reaction>
    <physiologicalReaction direction="right-to-left" evidence="8">
        <dbReference type="Rhea" id="RHEA:34917"/>
    </physiologicalReaction>
</comment>
<comment type="catalytic activity">
    <reaction evidence="9">
        <text>D-glucose(out) = D-glucose(in)</text>
        <dbReference type="Rhea" id="RHEA:60376"/>
        <dbReference type="ChEBI" id="CHEBI:4167"/>
    </reaction>
    <physiologicalReaction direction="left-to-right" evidence="9">
        <dbReference type="Rhea" id="RHEA:60377"/>
    </physiologicalReaction>
</comment>
<evidence type="ECO:0000256" key="15">
    <source>
        <dbReference type="SAM" id="MobiDB-lite"/>
    </source>
</evidence>
<evidence type="ECO:0000313" key="20">
    <source>
        <dbReference type="EMBL" id="CAE8738010.1"/>
    </source>
</evidence>
<dbReference type="PANTHER" id="PTHR48020">
    <property type="entry name" value="PROTON MYO-INOSITOL COTRANSPORTER"/>
    <property type="match status" value="1"/>
</dbReference>
<dbReference type="InterPro" id="IPR050814">
    <property type="entry name" value="Myo-inositol_Transporter"/>
</dbReference>
<accession>A0A813HE85</accession>
<evidence type="ECO:0000256" key="5">
    <source>
        <dbReference type="ARBA" id="ARBA00022692"/>
    </source>
</evidence>
<feature type="transmembrane region" description="Helical" evidence="16">
    <location>
        <begin position="477"/>
        <end position="495"/>
    </location>
</feature>
<dbReference type="GO" id="GO:0022857">
    <property type="term" value="F:transmembrane transporter activity"/>
    <property type="evidence" value="ECO:0007669"/>
    <property type="project" value="InterPro"/>
</dbReference>
<evidence type="ECO:0000256" key="3">
    <source>
        <dbReference type="ARBA" id="ARBA00011738"/>
    </source>
</evidence>
<organism evidence="18 21">
    <name type="scientific">Polarella glacialis</name>
    <name type="common">Dinoflagellate</name>
    <dbReference type="NCBI Taxonomy" id="89957"/>
    <lineage>
        <taxon>Eukaryota</taxon>
        <taxon>Sar</taxon>
        <taxon>Alveolata</taxon>
        <taxon>Dinophyceae</taxon>
        <taxon>Suessiales</taxon>
        <taxon>Suessiaceae</taxon>
        <taxon>Polarella</taxon>
    </lineage>
</organism>
<dbReference type="GO" id="GO:0016020">
    <property type="term" value="C:membrane"/>
    <property type="evidence" value="ECO:0007669"/>
    <property type="project" value="UniProtKB-SubCell"/>
</dbReference>
<feature type="transmembrane region" description="Helical" evidence="16">
    <location>
        <begin position="101"/>
        <end position="122"/>
    </location>
</feature>
<keyword evidence="21" id="KW-1185">Reference proteome</keyword>
<feature type="transmembrane region" description="Helical" evidence="16">
    <location>
        <begin position="315"/>
        <end position="335"/>
    </location>
</feature>
<evidence type="ECO:0000313" key="18">
    <source>
        <dbReference type="EMBL" id="CAE8635835.1"/>
    </source>
</evidence>
<feature type="domain" description="Major facilitator superfamily (MFS) profile" evidence="17">
    <location>
        <begin position="10"/>
        <end position="499"/>
    </location>
</feature>
<feature type="region of interest" description="Disordered" evidence="15">
    <location>
        <begin position="519"/>
        <end position="538"/>
    </location>
</feature>
<evidence type="ECO:0000256" key="9">
    <source>
        <dbReference type="ARBA" id="ARBA00044648"/>
    </source>
</evidence>
<comment type="catalytic activity">
    <reaction evidence="13">
        <text>D-fructose(out) = D-fructose(in)</text>
        <dbReference type="Rhea" id="RHEA:60372"/>
        <dbReference type="ChEBI" id="CHEBI:37721"/>
    </reaction>
    <physiologicalReaction direction="left-to-right" evidence="13">
        <dbReference type="Rhea" id="RHEA:60373"/>
    </physiologicalReaction>
</comment>
<dbReference type="PROSITE" id="PS00217">
    <property type="entry name" value="SUGAR_TRANSPORT_2"/>
    <property type="match status" value="1"/>
</dbReference>
<protein>
    <recommendedName>
        <fullName evidence="14">Hexose transporter 1</fullName>
    </recommendedName>
</protein>
<evidence type="ECO:0000256" key="1">
    <source>
        <dbReference type="ARBA" id="ARBA00004141"/>
    </source>
</evidence>
<dbReference type="EMBL" id="CAJNNV010031355">
    <property type="protein sequence ID" value="CAE8635835.1"/>
    <property type="molecule type" value="Genomic_DNA"/>
</dbReference>
<feature type="transmembrane region" description="Helical" evidence="16">
    <location>
        <begin position="355"/>
        <end position="374"/>
    </location>
</feature>